<feature type="chain" id="PRO_5044867040" description="F5/8 type C domain-containing protein" evidence="3">
    <location>
        <begin position="19"/>
        <end position="1617"/>
    </location>
</feature>
<feature type="signal peptide" evidence="3">
    <location>
        <begin position="1"/>
        <end position="18"/>
    </location>
</feature>
<organism evidence="4 5">
    <name type="scientific">Cyclotella cryptica</name>
    <dbReference type="NCBI Taxonomy" id="29204"/>
    <lineage>
        <taxon>Eukaryota</taxon>
        <taxon>Sar</taxon>
        <taxon>Stramenopiles</taxon>
        <taxon>Ochrophyta</taxon>
        <taxon>Bacillariophyta</taxon>
        <taxon>Coscinodiscophyceae</taxon>
        <taxon>Thalassiosirophycidae</taxon>
        <taxon>Stephanodiscales</taxon>
        <taxon>Stephanodiscaceae</taxon>
        <taxon>Cyclotella</taxon>
    </lineage>
</organism>
<feature type="compositionally biased region" description="Polar residues" evidence="1">
    <location>
        <begin position="1462"/>
        <end position="1474"/>
    </location>
</feature>
<feature type="region of interest" description="Disordered" evidence="1">
    <location>
        <begin position="672"/>
        <end position="697"/>
    </location>
</feature>
<reference evidence="4 5" key="1">
    <citation type="journal article" date="2020" name="G3 (Bethesda)">
        <title>Improved Reference Genome for Cyclotella cryptica CCMP332, a Model for Cell Wall Morphogenesis, Salinity Adaptation, and Lipid Production in Diatoms (Bacillariophyta).</title>
        <authorList>
            <person name="Roberts W.R."/>
            <person name="Downey K.M."/>
            <person name="Ruck E.C."/>
            <person name="Traller J.C."/>
            <person name="Alverson A.J."/>
        </authorList>
    </citation>
    <scope>NUCLEOTIDE SEQUENCE [LARGE SCALE GENOMIC DNA]</scope>
    <source>
        <strain evidence="4 5">CCMP332</strain>
    </source>
</reference>
<feature type="region of interest" description="Disordered" evidence="1">
    <location>
        <begin position="597"/>
        <end position="628"/>
    </location>
</feature>
<evidence type="ECO:0000313" key="5">
    <source>
        <dbReference type="Proteomes" id="UP001516023"/>
    </source>
</evidence>
<evidence type="ECO:0000256" key="3">
    <source>
        <dbReference type="SAM" id="SignalP"/>
    </source>
</evidence>
<dbReference type="Pfam" id="PF22633">
    <property type="entry name" value="F5_F8_type_C_2"/>
    <property type="match status" value="2"/>
</dbReference>
<dbReference type="InterPro" id="IPR051941">
    <property type="entry name" value="BG_Antigen-Binding_Lectin"/>
</dbReference>
<dbReference type="PANTHER" id="PTHR45713:SF6">
    <property type="entry name" value="F5_8 TYPE C DOMAIN-CONTAINING PROTEIN"/>
    <property type="match status" value="1"/>
</dbReference>
<proteinExistence type="predicted"/>
<accession>A0ABD3Q7F2</accession>
<keyword evidence="3" id="KW-0732">Signal</keyword>
<name>A0ABD3Q7F2_9STRA</name>
<evidence type="ECO:0000313" key="4">
    <source>
        <dbReference type="EMBL" id="KAL3796388.1"/>
    </source>
</evidence>
<evidence type="ECO:0000256" key="1">
    <source>
        <dbReference type="SAM" id="MobiDB-lite"/>
    </source>
</evidence>
<feature type="region of interest" description="Disordered" evidence="1">
    <location>
        <begin position="1456"/>
        <end position="1482"/>
    </location>
</feature>
<evidence type="ECO:0000256" key="2">
    <source>
        <dbReference type="SAM" id="Phobius"/>
    </source>
</evidence>
<gene>
    <name evidence="4" type="ORF">HJC23_004185</name>
</gene>
<sequence>MTTMRLLGLLSLLLSATAATNHIPFGYQSNSAASPIERREEGPRDPSSFAGAIHYDALHHALYMTGATFASTFDGSDAFNLQHEQDQWDLGVPSYTPKNGDCFYSVFKLPLDRQTWEFRPGNAVQGGISLLHSRRFGSRATPEACSAVDILPASVNQGALGGYIHEFETLQNYNQFPPTVSPRPSSAASYYPTYLPSVTARPTIPRGIVPEEFSPQLNSSTYSDGVGVTPDEMGDGDGVVDVQPDRTKSNIARKVRIEHLEAEVGIISLKEVQVYDSNGNNVAIGKTATQSTDYSSSHVASMANDGDLETFSHTASNGNSPWWEVDLGASIAIDTIHVVNRDCQSADCLARLSYATLSLVDESGKVVARRNFGDTSGQEELDFDFSVSDVVASDPSNPPPFVALESPIASPMGPAPTYLPTYLPSVTAKPTIGQLSVDNDISISNIAQKVRIQLPDSAGAGQLGIREVQVYDDNSVNVAVGKSATQSSDWSSTMMAPNAIDGNLDTFSNTANEASAWWEVDLGEMITITAITILNRWCQSDSNTDPCLGRMSYSTVSLIDDLGNVVATRNVGDTSGKGNIDFDFWFGFDGGDGTGVSSEGTSAIAPTQSSSTSLPSATTGPTPQQPSASNVWIAQKVRIQLPGVESSVPLSMKEVAVKDENGINVAIGKLATQSSDDSSGDHPASYAVDDNVDSFSQTSSDDVYAWWEVDLGGMYTISEIVIGNVKCPTTDDDPCLRRLSYSVLTLMDDLGGGVATIDIGDVSQKESIVLHPADSPLPLARKLPSGDFRKSPPKRPLISPMETRSVRLLIAGHVESINFDDGYIVEDLKDGQYDQANVYGFTQQVDIRLPLGALRDEPDFIHDLEIMNNPNANVNGLTYSLEEESLGGFVTSGVDAKALLNDHLRITLNTLYPVALVADSSSKKHYYVLILASDNAEVNDDGKDAALHQDTTIGSGANQQSWTDFDDFGVAGIINPGDLFGSKGRPRYGSDYRIVLKKMAIDSVDPSCITNVTRRGERRAQSVVPCKQFSQIEKLLSSTSYNRDTIVMSQEWVQEFKPDLGEDTRPAGLIFAPSEDFNTPDLLVMAGSTSGFGSAFGTNDEGDSGAGDSPQRFDLDGFVMKIRADDGGYAGKDAFDASTNSFTNMHSVRISSLPNKNDVVASLCITPPRDFGPPEPVDHVFVVGSTEGLLPGLVNGIRNETIVKNYPEETAVNSMEAFLMKVNLATMNPVWTAQIGAINLATELKGNAFGFGCAVTHDGMNVYLTGMVKDGGVVTDFSRDSLEKHGNVARGGTDVFIASYKVYDGTLNYLRQIGSTKDDTPSRGNGGITVDRIGNAIIVGNTRGSLMRQRNVEEYVFGQDRSEAASDIFIMSFERDTGEYAPISVDTGATVIPVDNDGVTQASDAGMASAANQQTNASTSTGASIFLVIILAVAIIGVVVGITVFAYKSRKRRQEKTKQLYRDSNLSPRGNNLNAHRRNTWGLEGKPGGSVLNQFEDMNIMVEVRNSISGGWQVDFDDDSIQQIDFGSSRAGGQDNVIEQSLFMEDGLQALEEIEKSTHNNFSISGEGEDDDDEEVTDEDLIQAYNEAMAIDIEPESEAVAALTKGLNMPNFGSELT</sequence>
<dbReference type="Gene3D" id="2.60.120.260">
    <property type="entry name" value="Galactose-binding domain-like"/>
    <property type="match status" value="3"/>
</dbReference>
<dbReference type="PANTHER" id="PTHR45713">
    <property type="entry name" value="FTP DOMAIN-CONTAINING PROTEIN"/>
    <property type="match status" value="1"/>
</dbReference>
<dbReference type="Proteomes" id="UP001516023">
    <property type="component" value="Unassembled WGS sequence"/>
</dbReference>
<dbReference type="EMBL" id="JABMIG020000063">
    <property type="protein sequence ID" value="KAL3796388.1"/>
    <property type="molecule type" value="Genomic_DNA"/>
</dbReference>
<evidence type="ECO:0008006" key="6">
    <source>
        <dbReference type="Google" id="ProtNLM"/>
    </source>
</evidence>
<keyword evidence="2" id="KW-1133">Transmembrane helix</keyword>
<dbReference type="InterPro" id="IPR008979">
    <property type="entry name" value="Galactose-bd-like_sf"/>
</dbReference>
<keyword evidence="5" id="KW-1185">Reference proteome</keyword>
<dbReference type="SUPFAM" id="SSF49785">
    <property type="entry name" value="Galactose-binding domain-like"/>
    <property type="match status" value="3"/>
</dbReference>
<keyword evidence="2" id="KW-0812">Transmembrane</keyword>
<keyword evidence="2" id="KW-0472">Membrane</keyword>
<feature type="transmembrane region" description="Helical" evidence="2">
    <location>
        <begin position="1423"/>
        <end position="1447"/>
    </location>
</feature>
<comment type="caution">
    <text evidence="4">The sequence shown here is derived from an EMBL/GenBank/DDBJ whole genome shotgun (WGS) entry which is preliminary data.</text>
</comment>
<protein>
    <recommendedName>
        <fullName evidence="6">F5/8 type C domain-containing protein</fullName>
    </recommendedName>
</protein>